<keyword evidence="3" id="KW-1185">Reference proteome</keyword>
<evidence type="ECO:0000313" key="3">
    <source>
        <dbReference type="Proteomes" id="UP001054857"/>
    </source>
</evidence>
<feature type="compositionally biased region" description="Pro residues" evidence="1">
    <location>
        <begin position="7"/>
        <end position="20"/>
    </location>
</feature>
<sequence length="556" mass="61061">MEQPTRVPGPAPTEGNPPTPHNATDAVQKLVDNLAKSTIHDHAEAKRAYDAYALKAYRGVLKDLSSLASVEDMKNQKDLAVMVKKFQEDKWQDFCGKACRSRMELELTPGQRKSRKGLQKLYSKHKILESSPEMGKLMGARICILNNCPLDKPRSDKPFVRPLVVKVDGVEKLCPSMRYVIALQHALEGYIGLACVRLDCYPHALSAKDDVSPGQQEDADSVAEQVVKSGFCLVIATGVGQDGKPRVHATFRKAMEKVYEDNGGLKEYGQELGFEGNHMALKGGDTAALLLEHPGVLYNGELGDRVHALACAASYDYVVRALNAIRPGPPSILALYEETSRVAIEAEEPLTTDNIDKVKFTVEEQTTLRPRDGWTTTVADISVRREPNSAKSKYVKLQDCILVCDPASYRGPTSDRDGYITVGIPDCVAMAISGIFPGFTMTTGACRAGMRKGWYYTTHNMRADNVLNVTGNFEPNSSGADSLPVLDFLAKAGHLGEAKCIVRGELRMKETVRKDSGWSRGWQIGITVQSLKVEPVELSEEQRPLLPQAGYMFRGA</sequence>
<proteinExistence type="predicted"/>
<evidence type="ECO:0000313" key="2">
    <source>
        <dbReference type="EMBL" id="GFR41656.1"/>
    </source>
</evidence>
<gene>
    <name evidence="2" type="ORF">Agub_g2398</name>
</gene>
<evidence type="ECO:0000256" key="1">
    <source>
        <dbReference type="SAM" id="MobiDB-lite"/>
    </source>
</evidence>
<accession>A0AAD3DKP9</accession>
<comment type="caution">
    <text evidence="2">The sequence shown here is derived from an EMBL/GenBank/DDBJ whole genome shotgun (WGS) entry which is preliminary data.</text>
</comment>
<dbReference type="AlphaFoldDB" id="A0AAD3DKP9"/>
<protein>
    <submittedName>
        <fullName evidence="2">Uncharacterized protein</fullName>
    </submittedName>
</protein>
<reference evidence="2 3" key="1">
    <citation type="journal article" date="2021" name="Sci. Rep.">
        <title>Genome sequencing of the multicellular alga Astrephomene provides insights into convergent evolution of germ-soma differentiation.</title>
        <authorList>
            <person name="Yamashita S."/>
            <person name="Yamamoto K."/>
            <person name="Matsuzaki R."/>
            <person name="Suzuki S."/>
            <person name="Yamaguchi H."/>
            <person name="Hirooka S."/>
            <person name="Minakuchi Y."/>
            <person name="Miyagishima S."/>
            <person name="Kawachi M."/>
            <person name="Toyoda A."/>
            <person name="Nozaki H."/>
        </authorList>
    </citation>
    <scope>NUCLEOTIDE SEQUENCE [LARGE SCALE GENOMIC DNA]</scope>
    <source>
        <strain evidence="2 3">NIES-4017</strain>
    </source>
</reference>
<dbReference type="Proteomes" id="UP001054857">
    <property type="component" value="Unassembled WGS sequence"/>
</dbReference>
<dbReference type="EMBL" id="BMAR01000002">
    <property type="protein sequence ID" value="GFR41656.1"/>
    <property type="molecule type" value="Genomic_DNA"/>
</dbReference>
<name>A0AAD3DKP9_9CHLO</name>
<organism evidence="2 3">
    <name type="scientific">Astrephomene gubernaculifera</name>
    <dbReference type="NCBI Taxonomy" id="47775"/>
    <lineage>
        <taxon>Eukaryota</taxon>
        <taxon>Viridiplantae</taxon>
        <taxon>Chlorophyta</taxon>
        <taxon>core chlorophytes</taxon>
        <taxon>Chlorophyceae</taxon>
        <taxon>CS clade</taxon>
        <taxon>Chlamydomonadales</taxon>
        <taxon>Astrephomenaceae</taxon>
        <taxon>Astrephomene</taxon>
    </lineage>
</organism>
<feature type="region of interest" description="Disordered" evidence="1">
    <location>
        <begin position="1"/>
        <end position="22"/>
    </location>
</feature>